<dbReference type="SUPFAM" id="SSF46894">
    <property type="entry name" value="C-terminal effector domain of the bipartite response regulators"/>
    <property type="match status" value="1"/>
</dbReference>
<reference evidence="5 6" key="1">
    <citation type="submission" date="2019-01" db="EMBL/GenBank/DDBJ databases">
        <title>Genome sequences of Streptomyces and Rhizobium isolates collected from root and soil.</title>
        <authorList>
            <person name="Chhettri S."/>
            <person name="Sevigny J.L."/>
            <person name="Sen A."/>
            <person name="Ennis N."/>
            <person name="Tisa L."/>
        </authorList>
    </citation>
    <scope>NUCLEOTIDE SEQUENCE [LARGE SCALE GENOMIC DNA]</scope>
    <source>
        <strain evidence="5 6">San01</strain>
    </source>
</reference>
<dbReference type="InterPro" id="IPR036388">
    <property type="entry name" value="WH-like_DNA-bd_sf"/>
</dbReference>
<dbReference type="GO" id="GO:0006355">
    <property type="term" value="P:regulation of DNA-templated transcription"/>
    <property type="evidence" value="ECO:0007669"/>
    <property type="project" value="InterPro"/>
</dbReference>
<protein>
    <recommendedName>
        <fullName evidence="4">Bacterial transcriptional activator domain-containing protein</fullName>
    </recommendedName>
</protein>
<dbReference type="Pfam" id="PF03704">
    <property type="entry name" value="BTAD"/>
    <property type="match status" value="1"/>
</dbReference>
<gene>
    <name evidence="5" type="ORF">EOT10_27875</name>
</gene>
<dbReference type="InterPro" id="IPR005158">
    <property type="entry name" value="BTAD"/>
</dbReference>
<name>A0A3S2WEJ3_9ACTN</name>
<evidence type="ECO:0000256" key="3">
    <source>
        <dbReference type="ARBA" id="ARBA00023163"/>
    </source>
</evidence>
<dbReference type="RefSeq" id="WP_127831093.1">
    <property type="nucleotide sequence ID" value="NZ_RZYA01000015.1"/>
</dbReference>
<dbReference type="Proteomes" id="UP000283128">
    <property type="component" value="Unassembled WGS sequence"/>
</dbReference>
<dbReference type="CDD" id="cd15831">
    <property type="entry name" value="BTAD"/>
    <property type="match status" value="1"/>
</dbReference>
<sequence length="247" mass="27480">MLFRILGDIDFLAPLRQSATMGGKKAELLGVLLLGANETVPLDRIVEGIWGSEPPKSAIRNVRTYAWQVRRELGDEAYRLSHSPGGYKIACAASELDLYIFQQLADEGFRAAKRGETATASEKLEEALSYWRGQPFGGVPLSQYLQAEVDWLQERRLCVLEELLGLHVAQGSHHEVIEKARREIIRHPLRETLHEHLVRSLVRSGRGGEAISAYLKAKQILNAELGVEPAGPLKNLYEEILSDSSCA</sequence>
<dbReference type="PANTHER" id="PTHR35807:SF1">
    <property type="entry name" value="TRANSCRIPTIONAL REGULATOR REDD"/>
    <property type="match status" value="1"/>
</dbReference>
<keyword evidence="3" id="KW-0804">Transcription</keyword>
<dbReference type="GO" id="GO:0000160">
    <property type="term" value="P:phosphorelay signal transduction system"/>
    <property type="evidence" value="ECO:0007669"/>
    <property type="project" value="UniProtKB-KW"/>
</dbReference>
<evidence type="ECO:0000259" key="4">
    <source>
        <dbReference type="SMART" id="SM01043"/>
    </source>
</evidence>
<dbReference type="InterPro" id="IPR011990">
    <property type="entry name" value="TPR-like_helical_dom_sf"/>
</dbReference>
<feature type="domain" description="Bacterial transcriptional activator" evidence="4">
    <location>
        <begin position="96"/>
        <end position="241"/>
    </location>
</feature>
<dbReference type="OrthoDB" id="4336084at2"/>
<keyword evidence="2" id="KW-0805">Transcription regulation</keyword>
<evidence type="ECO:0000256" key="2">
    <source>
        <dbReference type="ARBA" id="ARBA00023015"/>
    </source>
</evidence>
<evidence type="ECO:0000313" key="6">
    <source>
        <dbReference type="Proteomes" id="UP000283128"/>
    </source>
</evidence>
<comment type="caution">
    <text evidence="5">The sequence shown here is derived from an EMBL/GenBank/DDBJ whole genome shotgun (WGS) entry which is preliminary data.</text>
</comment>
<keyword evidence="6" id="KW-1185">Reference proteome</keyword>
<dbReference type="PANTHER" id="PTHR35807">
    <property type="entry name" value="TRANSCRIPTIONAL REGULATOR REDD-RELATED"/>
    <property type="match status" value="1"/>
</dbReference>
<dbReference type="Gene3D" id="1.25.40.10">
    <property type="entry name" value="Tetratricopeptide repeat domain"/>
    <property type="match status" value="1"/>
</dbReference>
<dbReference type="AlphaFoldDB" id="A0A3S2WEJ3"/>
<evidence type="ECO:0000256" key="1">
    <source>
        <dbReference type="ARBA" id="ARBA00023012"/>
    </source>
</evidence>
<dbReference type="InterPro" id="IPR051677">
    <property type="entry name" value="AfsR-DnrI-RedD_regulator"/>
</dbReference>
<evidence type="ECO:0000313" key="5">
    <source>
        <dbReference type="EMBL" id="RVU20486.1"/>
    </source>
</evidence>
<dbReference type="Gene3D" id="1.10.10.10">
    <property type="entry name" value="Winged helix-like DNA-binding domain superfamily/Winged helix DNA-binding domain"/>
    <property type="match status" value="1"/>
</dbReference>
<dbReference type="GO" id="GO:0003677">
    <property type="term" value="F:DNA binding"/>
    <property type="evidence" value="ECO:0007669"/>
    <property type="project" value="InterPro"/>
</dbReference>
<keyword evidence="1" id="KW-0902">Two-component regulatory system</keyword>
<organism evidence="5 6">
    <name type="scientific">Streptomyces antnestii</name>
    <dbReference type="NCBI Taxonomy" id="2494256"/>
    <lineage>
        <taxon>Bacteria</taxon>
        <taxon>Bacillati</taxon>
        <taxon>Actinomycetota</taxon>
        <taxon>Actinomycetes</taxon>
        <taxon>Kitasatosporales</taxon>
        <taxon>Streptomycetaceae</taxon>
        <taxon>Streptomyces</taxon>
    </lineage>
</organism>
<accession>A0A3S2WEJ3</accession>
<dbReference type="InterPro" id="IPR016032">
    <property type="entry name" value="Sig_transdc_resp-reg_C-effctor"/>
</dbReference>
<dbReference type="SUPFAM" id="SSF48452">
    <property type="entry name" value="TPR-like"/>
    <property type="match status" value="1"/>
</dbReference>
<proteinExistence type="predicted"/>
<dbReference type="SMART" id="SM01043">
    <property type="entry name" value="BTAD"/>
    <property type="match status" value="1"/>
</dbReference>
<dbReference type="EMBL" id="RZYA01000015">
    <property type="protein sequence ID" value="RVU20486.1"/>
    <property type="molecule type" value="Genomic_DNA"/>
</dbReference>